<keyword evidence="1" id="KW-0472">Membrane</keyword>
<gene>
    <name evidence="2" type="ORF">E2C01_052680</name>
</gene>
<evidence type="ECO:0000313" key="3">
    <source>
        <dbReference type="Proteomes" id="UP000324222"/>
    </source>
</evidence>
<evidence type="ECO:0000256" key="1">
    <source>
        <dbReference type="SAM" id="Phobius"/>
    </source>
</evidence>
<dbReference type="EMBL" id="VSRR010015892">
    <property type="protein sequence ID" value="MPC58673.1"/>
    <property type="molecule type" value="Genomic_DNA"/>
</dbReference>
<proteinExistence type="predicted"/>
<keyword evidence="1" id="KW-0812">Transmembrane</keyword>
<sequence>MVTALLVLALVMELLLLVTVCFYQAVVDITEGFRGSRESLTRLLRCLLEKVYITGQLIMFEAFISSPCEGTKRSQNTGHGFDVRCACQSRNRQPIAQRSSAGLHALAVDRQYRGCFKATRPV</sequence>
<accession>A0A5B7GMF3</accession>
<name>A0A5B7GMF3_PORTR</name>
<feature type="transmembrane region" description="Helical" evidence="1">
    <location>
        <begin position="6"/>
        <end position="27"/>
    </location>
</feature>
<evidence type="ECO:0000313" key="2">
    <source>
        <dbReference type="EMBL" id="MPC58673.1"/>
    </source>
</evidence>
<protein>
    <submittedName>
        <fullName evidence="2">Uncharacterized protein</fullName>
    </submittedName>
</protein>
<reference evidence="2 3" key="1">
    <citation type="submission" date="2019-05" db="EMBL/GenBank/DDBJ databases">
        <title>Another draft genome of Portunus trituberculatus and its Hox gene families provides insights of decapod evolution.</title>
        <authorList>
            <person name="Jeong J.-H."/>
            <person name="Song I."/>
            <person name="Kim S."/>
            <person name="Choi T."/>
            <person name="Kim D."/>
            <person name="Ryu S."/>
            <person name="Kim W."/>
        </authorList>
    </citation>
    <scope>NUCLEOTIDE SEQUENCE [LARGE SCALE GENOMIC DNA]</scope>
    <source>
        <tissue evidence="2">Muscle</tissue>
    </source>
</reference>
<keyword evidence="1" id="KW-1133">Transmembrane helix</keyword>
<comment type="caution">
    <text evidence="2">The sequence shown here is derived from an EMBL/GenBank/DDBJ whole genome shotgun (WGS) entry which is preliminary data.</text>
</comment>
<keyword evidence="3" id="KW-1185">Reference proteome</keyword>
<organism evidence="2 3">
    <name type="scientific">Portunus trituberculatus</name>
    <name type="common">Swimming crab</name>
    <name type="synonym">Neptunus trituberculatus</name>
    <dbReference type="NCBI Taxonomy" id="210409"/>
    <lineage>
        <taxon>Eukaryota</taxon>
        <taxon>Metazoa</taxon>
        <taxon>Ecdysozoa</taxon>
        <taxon>Arthropoda</taxon>
        <taxon>Crustacea</taxon>
        <taxon>Multicrustacea</taxon>
        <taxon>Malacostraca</taxon>
        <taxon>Eumalacostraca</taxon>
        <taxon>Eucarida</taxon>
        <taxon>Decapoda</taxon>
        <taxon>Pleocyemata</taxon>
        <taxon>Brachyura</taxon>
        <taxon>Eubrachyura</taxon>
        <taxon>Portunoidea</taxon>
        <taxon>Portunidae</taxon>
        <taxon>Portuninae</taxon>
        <taxon>Portunus</taxon>
    </lineage>
</organism>
<dbReference type="AlphaFoldDB" id="A0A5B7GMF3"/>
<dbReference type="Proteomes" id="UP000324222">
    <property type="component" value="Unassembled WGS sequence"/>
</dbReference>